<name>A0AA88KLJ1_NAELO</name>
<evidence type="ECO:0000313" key="3">
    <source>
        <dbReference type="EMBL" id="KAG2383705.1"/>
    </source>
</evidence>
<evidence type="ECO:0000256" key="2">
    <source>
        <dbReference type="SAM" id="Phobius"/>
    </source>
</evidence>
<keyword evidence="2" id="KW-0472">Membrane</keyword>
<accession>A0AA88KLJ1</accession>
<organism evidence="3 4">
    <name type="scientific">Naegleria lovaniensis</name>
    <name type="common">Amoeba</name>
    <dbReference type="NCBI Taxonomy" id="51637"/>
    <lineage>
        <taxon>Eukaryota</taxon>
        <taxon>Discoba</taxon>
        <taxon>Heterolobosea</taxon>
        <taxon>Tetramitia</taxon>
        <taxon>Eutetramitia</taxon>
        <taxon>Vahlkampfiidae</taxon>
        <taxon>Naegleria</taxon>
    </lineage>
</organism>
<keyword evidence="2" id="KW-1133">Transmembrane helix</keyword>
<comment type="caution">
    <text evidence="3">The sequence shown here is derived from an EMBL/GenBank/DDBJ whole genome shotgun (WGS) entry which is preliminary data.</text>
</comment>
<reference evidence="3 4" key="1">
    <citation type="journal article" date="2018" name="BMC Genomics">
        <title>The genome of Naegleria lovaniensis, the basis for a comparative approach to unravel pathogenicity factors of the human pathogenic amoeba N. fowleri.</title>
        <authorList>
            <person name="Liechti N."/>
            <person name="Schurch N."/>
            <person name="Bruggmann R."/>
            <person name="Wittwer M."/>
        </authorList>
    </citation>
    <scope>NUCLEOTIDE SEQUENCE [LARGE SCALE GENOMIC DNA]</scope>
    <source>
        <strain evidence="3 4">ATCC 30569</strain>
    </source>
</reference>
<keyword evidence="2" id="KW-0812">Transmembrane</keyword>
<evidence type="ECO:0000256" key="1">
    <source>
        <dbReference type="SAM" id="MobiDB-lite"/>
    </source>
</evidence>
<gene>
    <name evidence="3" type="ORF">C9374_004376</name>
</gene>
<sequence>MAESTQPLSSFPTSQRIVKGLARGLHYFTPYKFMLIGLFFLTMLVMTILSHFMAQASEEEEANSTLGNNNQETTTSASTTTSTTTLKITQYIYRYKKEKEENAIEYLSHIL</sequence>
<feature type="compositionally biased region" description="Polar residues" evidence="1">
    <location>
        <begin position="63"/>
        <end position="72"/>
    </location>
</feature>
<protein>
    <submittedName>
        <fullName evidence="3">Uncharacterized protein</fullName>
    </submittedName>
</protein>
<dbReference type="Proteomes" id="UP000816034">
    <property type="component" value="Unassembled WGS sequence"/>
</dbReference>
<dbReference type="GeneID" id="68096831"/>
<evidence type="ECO:0000313" key="4">
    <source>
        <dbReference type="Proteomes" id="UP000816034"/>
    </source>
</evidence>
<dbReference type="AlphaFoldDB" id="A0AA88KLJ1"/>
<dbReference type="EMBL" id="PYSW02000020">
    <property type="protein sequence ID" value="KAG2383705.1"/>
    <property type="molecule type" value="Genomic_DNA"/>
</dbReference>
<dbReference type="RefSeq" id="XP_044549384.1">
    <property type="nucleotide sequence ID" value="XM_044694008.1"/>
</dbReference>
<feature type="region of interest" description="Disordered" evidence="1">
    <location>
        <begin position="59"/>
        <end position="81"/>
    </location>
</feature>
<proteinExistence type="predicted"/>
<feature type="transmembrane region" description="Helical" evidence="2">
    <location>
        <begin position="33"/>
        <end position="54"/>
    </location>
</feature>
<keyword evidence="4" id="KW-1185">Reference proteome</keyword>